<accession>A0A401G9E3</accession>
<reference evidence="2 3" key="1">
    <citation type="journal article" date="2018" name="Sci. Rep.">
        <title>Genome sequence of the cauliflower mushroom Sparassis crispa (Hanabiratake) and its association with beneficial usage.</title>
        <authorList>
            <person name="Kiyama R."/>
            <person name="Furutani Y."/>
            <person name="Kawaguchi K."/>
            <person name="Nakanishi T."/>
        </authorList>
    </citation>
    <scope>NUCLEOTIDE SEQUENCE [LARGE SCALE GENOMIC DNA]</scope>
</reference>
<dbReference type="GeneID" id="38775723"/>
<sequence length="195" mass="20238">MAAPRPSQRGDNEAPPAAHPPDVAPRATPFAGAHAARDPSLSASPAALGCARANCARADGSRTRIVRNRSGTPRPSQRSLRCTAAFPPSASFLRAPASICQMALRAETTPDLCAIPCALLLRAHRLPSSQASAQQLSDLIHVMPQTLSAPALASCGASDIFTDPELDTPAHPLGPAHELLLLPRLASARRTLSGS</sequence>
<proteinExistence type="predicted"/>
<organism evidence="2 3">
    <name type="scientific">Sparassis crispa</name>
    <dbReference type="NCBI Taxonomy" id="139825"/>
    <lineage>
        <taxon>Eukaryota</taxon>
        <taxon>Fungi</taxon>
        <taxon>Dikarya</taxon>
        <taxon>Basidiomycota</taxon>
        <taxon>Agaricomycotina</taxon>
        <taxon>Agaricomycetes</taxon>
        <taxon>Polyporales</taxon>
        <taxon>Sparassidaceae</taxon>
        <taxon>Sparassis</taxon>
    </lineage>
</organism>
<dbReference type="AlphaFoldDB" id="A0A401G9E3"/>
<dbReference type="Proteomes" id="UP000287166">
    <property type="component" value="Unassembled WGS sequence"/>
</dbReference>
<name>A0A401G9E3_9APHY</name>
<evidence type="ECO:0000313" key="3">
    <source>
        <dbReference type="Proteomes" id="UP000287166"/>
    </source>
</evidence>
<dbReference type="EMBL" id="BFAD01000002">
    <property type="protein sequence ID" value="GBE78806.1"/>
    <property type="molecule type" value="Genomic_DNA"/>
</dbReference>
<dbReference type="RefSeq" id="XP_027609719.1">
    <property type="nucleotide sequence ID" value="XM_027753918.1"/>
</dbReference>
<feature type="region of interest" description="Disordered" evidence="1">
    <location>
        <begin position="1"/>
        <end position="43"/>
    </location>
</feature>
<evidence type="ECO:0000256" key="1">
    <source>
        <dbReference type="SAM" id="MobiDB-lite"/>
    </source>
</evidence>
<protein>
    <submittedName>
        <fullName evidence="2">Uncharacterized protein</fullName>
    </submittedName>
</protein>
<keyword evidence="3" id="KW-1185">Reference proteome</keyword>
<evidence type="ECO:0000313" key="2">
    <source>
        <dbReference type="EMBL" id="GBE78806.1"/>
    </source>
</evidence>
<dbReference type="InParanoid" id="A0A401G9E3"/>
<comment type="caution">
    <text evidence="2">The sequence shown here is derived from an EMBL/GenBank/DDBJ whole genome shotgun (WGS) entry which is preliminary data.</text>
</comment>
<gene>
    <name evidence="2" type="ORF">SCP_0200030</name>
</gene>